<dbReference type="GO" id="GO:0008270">
    <property type="term" value="F:zinc ion binding"/>
    <property type="evidence" value="ECO:0007669"/>
    <property type="project" value="UniProtKB-KW"/>
</dbReference>
<organism evidence="7 8">
    <name type="scientific">Bursaphelenchus okinawaensis</name>
    <dbReference type="NCBI Taxonomy" id="465554"/>
    <lineage>
        <taxon>Eukaryota</taxon>
        <taxon>Metazoa</taxon>
        <taxon>Ecdysozoa</taxon>
        <taxon>Nematoda</taxon>
        <taxon>Chromadorea</taxon>
        <taxon>Rhabditida</taxon>
        <taxon>Tylenchina</taxon>
        <taxon>Tylenchomorpha</taxon>
        <taxon>Aphelenchoidea</taxon>
        <taxon>Aphelenchoididae</taxon>
        <taxon>Bursaphelenchus</taxon>
    </lineage>
</organism>
<comment type="caution">
    <text evidence="7">The sequence shown here is derived from an EMBL/GenBank/DDBJ whole genome shotgun (WGS) entry which is preliminary data.</text>
</comment>
<feature type="zinc finger region" description="TAZ-type" evidence="4">
    <location>
        <begin position="14"/>
        <end position="99"/>
    </location>
</feature>
<keyword evidence="2 4" id="KW-0863">Zinc-finger</keyword>
<proteinExistence type="predicted"/>
<dbReference type="EMBL" id="CAJFDH010000005">
    <property type="protein sequence ID" value="CAD5223454.1"/>
    <property type="molecule type" value="Genomic_DNA"/>
</dbReference>
<evidence type="ECO:0000313" key="8">
    <source>
        <dbReference type="Proteomes" id="UP000614601"/>
    </source>
</evidence>
<evidence type="ECO:0000256" key="1">
    <source>
        <dbReference type="ARBA" id="ARBA00022723"/>
    </source>
</evidence>
<evidence type="ECO:0000256" key="5">
    <source>
        <dbReference type="SAM" id="MobiDB-lite"/>
    </source>
</evidence>
<reference evidence="7" key="1">
    <citation type="submission" date="2020-09" db="EMBL/GenBank/DDBJ databases">
        <authorList>
            <person name="Kikuchi T."/>
        </authorList>
    </citation>
    <scope>NUCLEOTIDE SEQUENCE</scope>
    <source>
        <strain evidence="7">SH1</strain>
    </source>
</reference>
<evidence type="ECO:0000256" key="2">
    <source>
        <dbReference type="ARBA" id="ARBA00022771"/>
    </source>
</evidence>
<evidence type="ECO:0000256" key="3">
    <source>
        <dbReference type="ARBA" id="ARBA00022833"/>
    </source>
</evidence>
<keyword evidence="3 4" id="KW-0862">Zinc</keyword>
<dbReference type="InterPro" id="IPR000197">
    <property type="entry name" value="Znf_TAZ"/>
</dbReference>
<name>A0A811L8I2_9BILA</name>
<evidence type="ECO:0000256" key="4">
    <source>
        <dbReference type="PROSITE-ProRule" id="PRU00203"/>
    </source>
</evidence>
<dbReference type="SUPFAM" id="SSF57933">
    <property type="entry name" value="TAZ domain"/>
    <property type="match status" value="1"/>
</dbReference>
<gene>
    <name evidence="7" type="ORF">BOKJ2_LOCUS10224</name>
</gene>
<feature type="domain" description="TAZ-type" evidence="6">
    <location>
        <begin position="14"/>
        <end position="99"/>
    </location>
</feature>
<dbReference type="SMART" id="SM00551">
    <property type="entry name" value="ZnF_TAZ"/>
    <property type="match status" value="1"/>
</dbReference>
<protein>
    <recommendedName>
        <fullName evidence="6">TAZ-type domain-containing protein</fullName>
    </recommendedName>
</protein>
<dbReference type="AlphaFoldDB" id="A0A811L8I2"/>
<dbReference type="Proteomes" id="UP000614601">
    <property type="component" value="Unassembled WGS sequence"/>
</dbReference>
<keyword evidence="8" id="KW-1185">Reference proteome</keyword>
<feature type="compositionally biased region" description="Low complexity" evidence="5">
    <location>
        <begin position="136"/>
        <end position="154"/>
    </location>
</feature>
<evidence type="ECO:0000259" key="6">
    <source>
        <dbReference type="PROSITE" id="PS50134"/>
    </source>
</evidence>
<dbReference type="Proteomes" id="UP000783686">
    <property type="component" value="Unassembled WGS sequence"/>
</dbReference>
<keyword evidence="1 4" id="KW-0479">Metal-binding</keyword>
<feature type="region of interest" description="Disordered" evidence="5">
    <location>
        <begin position="128"/>
        <end position="154"/>
    </location>
</feature>
<dbReference type="EMBL" id="CAJFCW020000005">
    <property type="protein sequence ID" value="CAG9117912.1"/>
    <property type="molecule type" value="Genomic_DNA"/>
</dbReference>
<evidence type="ECO:0000313" key="7">
    <source>
        <dbReference type="EMBL" id="CAD5223454.1"/>
    </source>
</evidence>
<dbReference type="Pfam" id="PF02135">
    <property type="entry name" value="zf-TAZ"/>
    <property type="match status" value="1"/>
</dbReference>
<sequence length="154" mass="17192">MDLNMLSCFQPQLQPTSLAALKEFGNKLMVEGISHSAQCSTSDCPDANCGISKELISHLGHCIESPHSCDKCEQVVQAFNQHALTCKSRTCEVPPCREIRRWQRAMRKFMYERVRLIVNESLADLQASDDKTEYNTSNSSTTSGYSSASSSMFK</sequence>
<dbReference type="Gene3D" id="1.20.1020.10">
    <property type="entry name" value="TAZ domain"/>
    <property type="match status" value="1"/>
</dbReference>
<dbReference type="InterPro" id="IPR035898">
    <property type="entry name" value="TAZ_dom_sf"/>
</dbReference>
<accession>A0A811L8I2</accession>
<dbReference type="PROSITE" id="PS50134">
    <property type="entry name" value="ZF_TAZ"/>
    <property type="match status" value="1"/>
</dbReference>
<dbReference type="OrthoDB" id="899at2759"/>